<protein>
    <recommendedName>
        <fullName evidence="4">RNI-like superfamily protein</fullName>
    </recommendedName>
</protein>
<evidence type="ECO:0000256" key="1">
    <source>
        <dbReference type="SAM" id="MobiDB-lite"/>
    </source>
</evidence>
<reference evidence="2 3" key="1">
    <citation type="submission" date="2019-07" db="EMBL/GenBank/DDBJ databases">
        <title>De Novo Assembly of kiwifruit Actinidia rufa.</title>
        <authorList>
            <person name="Sugita-Konishi S."/>
            <person name="Sato K."/>
            <person name="Mori E."/>
            <person name="Abe Y."/>
            <person name="Kisaki G."/>
            <person name="Hamano K."/>
            <person name="Suezawa K."/>
            <person name="Otani M."/>
            <person name="Fukuda T."/>
            <person name="Manabe T."/>
            <person name="Gomi K."/>
            <person name="Tabuchi M."/>
            <person name="Akimitsu K."/>
            <person name="Kataoka I."/>
        </authorList>
    </citation>
    <scope>NUCLEOTIDE SEQUENCE [LARGE SCALE GENOMIC DNA]</scope>
    <source>
        <strain evidence="3">cv. Fuchu</strain>
    </source>
</reference>
<evidence type="ECO:0008006" key="4">
    <source>
        <dbReference type="Google" id="ProtNLM"/>
    </source>
</evidence>
<dbReference type="Proteomes" id="UP000585474">
    <property type="component" value="Unassembled WGS sequence"/>
</dbReference>
<name>A0A7J0EDH8_9ERIC</name>
<evidence type="ECO:0000313" key="3">
    <source>
        <dbReference type="Proteomes" id="UP000585474"/>
    </source>
</evidence>
<comment type="caution">
    <text evidence="2">The sequence shown here is derived from an EMBL/GenBank/DDBJ whole genome shotgun (WGS) entry which is preliminary data.</text>
</comment>
<feature type="region of interest" description="Disordered" evidence="1">
    <location>
        <begin position="1"/>
        <end position="55"/>
    </location>
</feature>
<feature type="compositionally biased region" description="Polar residues" evidence="1">
    <location>
        <begin position="34"/>
        <end position="45"/>
    </location>
</feature>
<feature type="compositionally biased region" description="Basic and acidic residues" evidence="1">
    <location>
        <begin position="1"/>
        <end position="26"/>
    </location>
</feature>
<dbReference type="PANTHER" id="PTHR36741">
    <property type="entry name" value="OS07G0100500 PROTEIN"/>
    <property type="match status" value="1"/>
</dbReference>
<feature type="region of interest" description="Disordered" evidence="1">
    <location>
        <begin position="673"/>
        <end position="694"/>
    </location>
</feature>
<dbReference type="AlphaFoldDB" id="A0A7J0EDH8"/>
<feature type="region of interest" description="Disordered" evidence="1">
    <location>
        <begin position="369"/>
        <end position="401"/>
    </location>
</feature>
<keyword evidence="3" id="KW-1185">Reference proteome</keyword>
<organism evidence="2 3">
    <name type="scientific">Actinidia rufa</name>
    <dbReference type="NCBI Taxonomy" id="165716"/>
    <lineage>
        <taxon>Eukaryota</taxon>
        <taxon>Viridiplantae</taxon>
        <taxon>Streptophyta</taxon>
        <taxon>Embryophyta</taxon>
        <taxon>Tracheophyta</taxon>
        <taxon>Spermatophyta</taxon>
        <taxon>Magnoliopsida</taxon>
        <taxon>eudicotyledons</taxon>
        <taxon>Gunneridae</taxon>
        <taxon>Pentapetalae</taxon>
        <taxon>asterids</taxon>
        <taxon>Ericales</taxon>
        <taxon>Actinidiaceae</taxon>
        <taxon>Actinidia</taxon>
    </lineage>
</organism>
<dbReference type="EMBL" id="BJWL01000003">
    <property type="protein sequence ID" value="GFY84528.1"/>
    <property type="molecule type" value="Genomic_DNA"/>
</dbReference>
<proteinExistence type="predicted"/>
<evidence type="ECO:0000313" key="2">
    <source>
        <dbReference type="EMBL" id="GFY84528.1"/>
    </source>
</evidence>
<sequence>MVNPEKQRTVDDNETERMDRVDRPNDDCFDDSESTVGASASGSCENSRDCGRSGDGVGLTERLTDILVEEGDGDLLLQESDRGDRVMQFLQALDLQVMGACRADERLKPLLKLNVSSGAAEDCLLAHLSQHFEPSEVGMLARCLCIPLVSVRVGKINKQGSLLCPTATRGNLNLSVLPTSDMRISFIGDDGYSERLLTLSSDSQSSAVAVEEIPTDKSGRSFLIKIPEGEIFYFWCSEKSKLLGDELLAKMKDLLEQKPSLADLTGISESRLNCFATHLRAYLVGSTMTNTRASSLPSDTLGSSEFFKISQFSFTSSKPSRSRHLGSQSGKSNSLYQLSLSPRSSSFKEGLPRNFSSLRSVTREKIKRRDSQFSVVNDRSVAPPVPTDASNSQHSGKDKLEESTGMCLLSPNLLESLGKSAVPPFLSPAPQVPSVGSSFLSPYYCWCPPLTSTLQYTVIPPQLPIFSTESLSVPPLSSLRPSTRSSSMLLPVPPLLNVTDFPPLDFPPLLPEQLVRLQLPRSGSQQIPTFTPLMCDPIVHIPVIDVCSSGQAYLVSAGPTISTTIPLLHPKLVNQLIPETDSALEEGAKETLRLLISRSSQPSQQLMGVLPSVLTNSDEKQRIIAAGSRGFYGAASNVGAIANSIAAMGLVTLSEKSMGESLAMKCTCQGDSADILDKSGGPSGSCPDDDGRKD</sequence>
<dbReference type="OrthoDB" id="1921521at2759"/>
<dbReference type="PANTHER" id="PTHR36741:SF1">
    <property type="entry name" value="OS07G0100500 PROTEIN"/>
    <property type="match status" value="1"/>
</dbReference>
<accession>A0A7J0EDH8</accession>
<gene>
    <name evidence="2" type="ORF">Acr_03g0013020</name>
</gene>
<feature type="region of interest" description="Disordered" evidence="1">
    <location>
        <begin position="316"/>
        <end position="335"/>
    </location>
</feature>